<dbReference type="Proteomes" id="UP000001508">
    <property type="component" value="Chromosome"/>
</dbReference>
<dbReference type="GO" id="GO:0008483">
    <property type="term" value="F:transaminase activity"/>
    <property type="evidence" value="ECO:0007669"/>
    <property type="project" value="UniProtKB-KW"/>
</dbReference>
<reference evidence="6" key="1">
    <citation type="submission" date="2010-02" db="EMBL/GenBank/DDBJ databases">
        <title>Complete sequence of Desulfurivibrio alkaliphilus AHT2.</title>
        <authorList>
            <consortium name="US DOE Joint Genome Institute"/>
            <person name="Pitluck S."/>
            <person name="Chertkov O."/>
            <person name="Detter J.C."/>
            <person name="Han C."/>
            <person name="Tapia R."/>
            <person name="Larimer F."/>
            <person name="Land M."/>
            <person name="Hauser L."/>
            <person name="Kyrpides N."/>
            <person name="Mikhailova N."/>
            <person name="Sorokin D.Y."/>
            <person name="Muyzer G."/>
            <person name="Woyke T."/>
        </authorList>
    </citation>
    <scope>NUCLEOTIDE SEQUENCE [LARGE SCALE GENOMIC DNA]</scope>
    <source>
        <strain evidence="6">DSM 19089 / UNIQEM U267 / AHT2</strain>
    </source>
</reference>
<accession>D6Z4I6</accession>
<dbReference type="PANTHER" id="PTHR30244">
    <property type="entry name" value="TRANSAMINASE"/>
    <property type="match status" value="1"/>
</dbReference>
<dbReference type="AlphaFoldDB" id="D6Z4I6"/>
<evidence type="ECO:0000256" key="1">
    <source>
        <dbReference type="ARBA" id="ARBA00037999"/>
    </source>
</evidence>
<dbReference type="InterPro" id="IPR015424">
    <property type="entry name" value="PyrdxlP-dep_Trfase"/>
</dbReference>
<dbReference type="STRING" id="589865.DaAHT2_1770"/>
<dbReference type="FunCoup" id="D6Z4I6">
    <property type="interactions" value="487"/>
</dbReference>
<evidence type="ECO:0000256" key="3">
    <source>
        <dbReference type="PIRSR" id="PIRSR000390-2"/>
    </source>
</evidence>
<protein>
    <submittedName>
        <fullName evidence="5">DegT/DnrJ/EryC1/StrS aminotransferase</fullName>
    </submittedName>
</protein>
<organism evidence="5 6">
    <name type="scientific">Desulfurivibrio alkaliphilus (strain DSM 19089 / UNIQEM U267 / AHT2)</name>
    <dbReference type="NCBI Taxonomy" id="589865"/>
    <lineage>
        <taxon>Bacteria</taxon>
        <taxon>Pseudomonadati</taxon>
        <taxon>Thermodesulfobacteriota</taxon>
        <taxon>Desulfobulbia</taxon>
        <taxon>Desulfobulbales</taxon>
        <taxon>Desulfobulbaceae</taxon>
        <taxon>Desulfurivibrio</taxon>
    </lineage>
</organism>
<dbReference type="InterPro" id="IPR000653">
    <property type="entry name" value="DegT/StrS_aminotransferase"/>
</dbReference>
<comment type="similarity">
    <text evidence="1 4">Belongs to the DegT/DnrJ/EryC1 family.</text>
</comment>
<sequence length="390" mass="43525">MDPIRPKDRFLVFGSPLIEEAEIEEVVACLRSAWIGTGPRVAKFEADFAAYKGVQNAVALNSCTAALHLSLLAADLGPDAEVITTPLTFCATVNAIIFAGAKPVLADIDPHTWNIDPQEIERCITPRTRAIVPVHFAGRPCDMGAIMAIARRHNLKVIEDCAHAIETEYEGQKAGTFGDFGCFSFYSTKNVVTGEGGMVLAKREEDIARIKVLGLHGMSKDAWKRFGDEGFKHYQVVECGFKYNMMDMQAALGVHQLHRVDDYWRRRRQIWERYMEALAPLPLGLPAPVMADQRHACHLFNILIDGAKTGITRDSFLDRMTFHGIGVGVHYLSLTEHPYYQKTFGWKPGDYPNAMRIGRQTVSLPISAKLTENDVADCIQAIYTELNFHI</sequence>
<dbReference type="eggNOG" id="COG0399">
    <property type="taxonomic scope" value="Bacteria"/>
</dbReference>
<evidence type="ECO:0000313" key="5">
    <source>
        <dbReference type="EMBL" id="ADH86461.1"/>
    </source>
</evidence>
<keyword evidence="3 4" id="KW-0663">Pyridoxal phosphate</keyword>
<feature type="modified residue" description="N6-(pyridoxal phosphate)lysine" evidence="3">
    <location>
        <position position="189"/>
    </location>
</feature>
<dbReference type="Pfam" id="PF01041">
    <property type="entry name" value="DegT_DnrJ_EryC1"/>
    <property type="match status" value="1"/>
</dbReference>
<dbReference type="OrthoDB" id="9771070at2"/>
<dbReference type="PANTHER" id="PTHR30244:SF34">
    <property type="entry name" value="DTDP-4-AMINO-4,6-DIDEOXYGALACTOSE TRANSAMINASE"/>
    <property type="match status" value="1"/>
</dbReference>
<keyword evidence="5" id="KW-0808">Transferase</keyword>
<dbReference type="CDD" id="cd00616">
    <property type="entry name" value="AHBA_syn"/>
    <property type="match status" value="1"/>
</dbReference>
<dbReference type="KEGG" id="dak:DaAHT2_1770"/>
<evidence type="ECO:0000313" key="6">
    <source>
        <dbReference type="Proteomes" id="UP000001508"/>
    </source>
</evidence>
<dbReference type="Gene3D" id="3.40.640.10">
    <property type="entry name" value="Type I PLP-dependent aspartate aminotransferase-like (Major domain)"/>
    <property type="match status" value="1"/>
</dbReference>
<dbReference type="PIRSF" id="PIRSF000390">
    <property type="entry name" value="PLP_StrS"/>
    <property type="match status" value="1"/>
</dbReference>
<dbReference type="Gene3D" id="3.90.1150.10">
    <property type="entry name" value="Aspartate Aminotransferase, domain 1"/>
    <property type="match status" value="1"/>
</dbReference>
<name>D6Z4I6_DESAT</name>
<feature type="active site" description="Proton acceptor" evidence="2">
    <location>
        <position position="189"/>
    </location>
</feature>
<dbReference type="InParanoid" id="D6Z4I6"/>
<dbReference type="GO" id="GO:0000271">
    <property type="term" value="P:polysaccharide biosynthetic process"/>
    <property type="evidence" value="ECO:0007669"/>
    <property type="project" value="TreeGrafter"/>
</dbReference>
<keyword evidence="5" id="KW-0032">Aminotransferase</keyword>
<dbReference type="SUPFAM" id="SSF53383">
    <property type="entry name" value="PLP-dependent transferases"/>
    <property type="match status" value="1"/>
</dbReference>
<dbReference type="InterPro" id="IPR015422">
    <property type="entry name" value="PyrdxlP-dep_Trfase_small"/>
</dbReference>
<dbReference type="InterPro" id="IPR015421">
    <property type="entry name" value="PyrdxlP-dep_Trfase_major"/>
</dbReference>
<evidence type="ECO:0000256" key="4">
    <source>
        <dbReference type="RuleBase" id="RU004508"/>
    </source>
</evidence>
<dbReference type="GO" id="GO:0030170">
    <property type="term" value="F:pyridoxal phosphate binding"/>
    <property type="evidence" value="ECO:0007669"/>
    <property type="project" value="TreeGrafter"/>
</dbReference>
<dbReference type="RefSeq" id="WP_013163984.1">
    <property type="nucleotide sequence ID" value="NC_014216.1"/>
</dbReference>
<proteinExistence type="inferred from homology"/>
<gene>
    <name evidence="5" type="ordered locus">DaAHT2_1770</name>
</gene>
<keyword evidence="6" id="KW-1185">Reference proteome</keyword>
<evidence type="ECO:0000256" key="2">
    <source>
        <dbReference type="PIRSR" id="PIRSR000390-1"/>
    </source>
</evidence>
<dbReference type="EMBL" id="CP001940">
    <property type="protein sequence ID" value="ADH86461.1"/>
    <property type="molecule type" value="Genomic_DNA"/>
</dbReference>
<dbReference type="HOGENOM" id="CLU_033332_7_2_7"/>